<keyword evidence="5 11" id="KW-0326">Glycosidase</keyword>
<dbReference type="PRINTS" id="PR00738">
    <property type="entry name" value="GLHYDRLASE20"/>
</dbReference>
<dbReference type="InterPro" id="IPR015882">
    <property type="entry name" value="HEX_bac_N"/>
</dbReference>
<dbReference type="InterPro" id="IPR015883">
    <property type="entry name" value="Glyco_hydro_20_cat"/>
</dbReference>
<gene>
    <name evidence="11" type="primary">exo I_2</name>
    <name evidence="11" type="ORF">NCTC13067_02358</name>
</gene>
<dbReference type="SUPFAM" id="SSF51445">
    <property type="entry name" value="(Trans)glycosidases"/>
    <property type="match status" value="1"/>
</dbReference>
<feature type="chain" id="PRO_5016903549" description="beta-N-acetylhexosaminidase" evidence="7">
    <location>
        <begin position="26"/>
        <end position="699"/>
    </location>
</feature>
<organism evidence="11 12">
    <name type="scientific">Prevotella denticola</name>
    <dbReference type="NCBI Taxonomy" id="28129"/>
    <lineage>
        <taxon>Bacteria</taxon>
        <taxon>Pseudomonadati</taxon>
        <taxon>Bacteroidota</taxon>
        <taxon>Bacteroidia</taxon>
        <taxon>Bacteroidales</taxon>
        <taxon>Prevotellaceae</taxon>
        <taxon>Prevotella</taxon>
    </lineage>
</organism>
<dbReference type="GO" id="GO:0005975">
    <property type="term" value="P:carbohydrate metabolic process"/>
    <property type="evidence" value="ECO:0007669"/>
    <property type="project" value="InterPro"/>
</dbReference>
<evidence type="ECO:0000256" key="6">
    <source>
        <dbReference type="PIRSR" id="PIRSR625705-1"/>
    </source>
</evidence>
<dbReference type="GO" id="GO:0004563">
    <property type="term" value="F:beta-N-acetylhexosaminidase activity"/>
    <property type="evidence" value="ECO:0007669"/>
    <property type="project" value="UniProtKB-EC"/>
</dbReference>
<dbReference type="CDD" id="cd06563">
    <property type="entry name" value="GH20_chitobiase-like"/>
    <property type="match status" value="1"/>
</dbReference>
<evidence type="ECO:0000256" key="7">
    <source>
        <dbReference type="SAM" id="SignalP"/>
    </source>
</evidence>
<evidence type="ECO:0000313" key="12">
    <source>
        <dbReference type="Proteomes" id="UP000255469"/>
    </source>
</evidence>
<evidence type="ECO:0000256" key="2">
    <source>
        <dbReference type="ARBA" id="ARBA00006285"/>
    </source>
</evidence>
<dbReference type="Pfam" id="PF00728">
    <property type="entry name" value="Glyco_hydro_20"/>
    <property type="match status" value="1"/>
</dbReference>
<evidence type="ECO:0000256" key="4">
    <source>
        <dbReference type="ARBA" id="ARBA00022801"/>
    </source>
</evidence>
<dbReference type="EC" id="3.2.1.52" evidence="3"/>
<dbReference type="InterPro" id="IPR000421">
    <property type="entry name" value="FA58C"/>
</dbReference>
<keyword evidence="7" id="KW-0732">Signal</keyword>
<evidence type="ECO:0000259" key="8">
    <source>
        <dbReference type="Pfam" id="PF00728"/>
    </source>
</evidence>
<evidence type="ECO:0000256" key="5">
    <source>
        <dbReference type="ARBA" id="ARBA00023295"/>
    </source>
</evidence>
<evidence type="ECO:0000259" key="10">
    <source>
        <dbReference type="Pfam" id="PF02838"/>
    </source>
</evidence>
<sequence>MMRKHILLSAAFLLLSTAVPMPVAAQNIIPQPEHISLLKGQFKLNKGLKIVTNLTGSDFKVLNQYTSEVMSHPLVYAKNPSQQAVFRLICKGTAQQAAQAMDSVRLQGYELEVTPKGITIQSLTPTGLFYGLQTVRQLEKDGKIACVKVKDTPRFAYRGLMIDCSRHFWTKEFLKKQLDAMAYFKLDRFHWHLTDGGGWRMEVKQYPRLTAETAYRTQSDWTCWWMDKDRRYCPAGTPGAYGGYYTQADIKDIVRYAAARHIEIIPEIEMPGHSDEVVFAYPELSCTGKPYTQSDLCVGKEATYTFMENVLKEVMELFPSKYIHIGGDEAERRTWKTCPDCQRMMKENHLKDVAELQSHFTHRMEQFLNRNGRKLLGWDEIMEGKLAPNAAVMSWRGTEAGIEAATSKHHVVMAPQQFYYLNMYQDNPMEQPKAQGGYTRLDKTYNYEPIPAKYKGTSLEKYMDGVQACVWTEFIAEPGHLEYMLYPRLLALAETGWTKQRTGYDNFRQRAVVNVDRLRRAGYNAFDLSKEKGSRIESRSITQHEAMGRPVTYLGRYAEKYRAEGDSTLTNGLRGDWGYLEGRWQGFIDSTGMDVVVDMGKVTEIRDVEVDFMHQYDAVIYAPASVELMVSDDGKNYKTIDTAQPGVKTKEAYLVYPYQWKGNAKGRYVRIRALSREKDAWIFTDEVIVNRIIRSCGKG</sequence>
<dbReference type="SUPFAM" id="SSF55545">
    <property type="entry name" value="beta-N-acetylhexosaminidase-like domain"/>
    <property type="match status" value="1"/>
</dbReference>
<dbReference type="InterPro" id="IPR008979">
    <property type="entry name" value="Galactose-bd-like_sf"/>
</dbReference>
<protein>
    <recommendedName>
        <fullName evidence="3">beta-N-acetylhexosaminidase</fullName>
        <ecNumber evidence="3">3.2.1.52</ecNumber>
    </recommendedName>
</protein>
<reference evidence="11 12" key="1">
    <citation type="submission" date="2018-06" db="EMBL/GenBank/DDBJ databases">
        <authorList>
            <consortium name="Pathogen Informatics"/>
            <person name="Doyle S."/>
        </authorList>
    </citation>
    <scope>NUCLEOTIDE SEQUENCE [LARGE SCALE GENOMIC DNA]</scope>
    <source>
        <strain evidence="11 12">NCTC13067</strain>
    </source>
</reference>
<dbReference type="SUPFAM" id="SSF49785">
    <property type="entry name" value="Galactose-binding domain-like"/>
    <property type="match status" value="1"/>
</dbReference>
<dbReference type="PANTHER" id="PTHR22600">
    <property type="entry name" value="BETA-HEXOSAMINIDASE"/>
    <property type="match status" value="1"/>
</dbReference>
<dbReference type="Pfam" id="PF02838">
    <property type="entry name" value="Glyco_hydro_20b"/>
    <property type="match status" value="1"/>
</dbReference>
<name>A0A379EEI2_9BACT</name>
<feature type="signal peptide" evidence="7">
    <location>
        <begin position="1"/>
        <end position="25"/>
    </location>
</feature>
<evidence type="ECO:0000256" key="3">
    <source>
        <dbReference type="ARBA" id="ARBA00012663"/>
    </source>
</evidence>
<keyword evidence="4 11" id="KW-0378">Hydrolase</keyword>
<dbReference type="Gene3D" id="3.30.379.10">
    <property type="entry name" value="Chitobiase/beta-hexosaminidase domain 2-like"/>
    <property type="match status" value="1"/>
</dbReference>
<dbReference type="Gene3D" id="3.20.20.80">
    <property type="entry name" value="Glycosidases"/>
    <property type="match status" value="1"/>
</dbReference>
<dbReference type="PANTHER" id="PTHR22600:SF57">
    <property type="entry name" value="BETA-N-ACETYLHEXOSAMINIDASE"/>
    <property type="match status" value="1"/>
</dbReference>
<accession>A0A379EEI2</accession>
<dbReference type="EMBL" id="UGTM01000002">
    <property type="protein sequence ID" value="SUB94485.1"/>
    <property type="molecule type" value="Genomic_DNA"/>
</dbReference>
<evidence type="ECO:0000256" key="1">
    <source>
        <dbReference type="ARBA" id="ARBA00001231"/>
    </source>
</evidence>
<evidence type="ECO:0000259" key="9">
    <source>
        <dbReference type="Pfam" id="PF00754"/>
    </source>
</evidence>
<dbReference type="InterPro" id="IPR025705">
    <property type="entry name" value="Beta_hexosaminidase_sua/sub"/>
</dbReference>
<proteinExistence type="inferred from homology"/>
<dbReference type="Gene3D" id="2.60.120.260">
    <property type="entry name" value="Galactose-binding domain-like"/>
    <property type="match status" value="1"/>
</dbReference>
<dbReference type="AlphaFoldDB" id="A0A379EEI2"/>
<dbReference type="InterPro" id="IPR017853">
    <property type="entry name" value="GH"/>
</dbReference>
<feature type="active site" description="Proton donor" evidence="6">
    <location>
        <position position="329"/>
    </location>
</feature>
<comment type="similarity">
    <text evidence="2">Belongs to the glycosyl hydrolase 20 family.</text>
</comment>
<evidence type="ECO:0000313" key="11">
    <source>
        <dbReference type="EMBL" id="SUB94485.1"/>
    </source>
</evidence>
<dbReference type="RefSeq" id="WP_036860757.1">
    <property type="nucleotide sequence ID" value="NZ_UGTM01000002.1"/>
</dbReference>
<dbReference type="GO" id="GO:0030203">
    <property type="term" value="P:glycosaminoglycan metabolic process"/>
    <property type="evidence" value="ECO:0007669"/>
    <property type="project" value="TreeGrafter"/>
</dbReference>
<dbReference type="InterPro" id="IPR029018">
    <property type="entry name" value="Hex-like_dom2"/>
</dbReference>
<dbReference type="Pfam" id="PF00754">
    <property type="entry name" value="F5_F8_type_C"/>
    <property type="match status" value="1"/>
</dbReference>
<comment type="catalytic activity">
    <reaction evidence="1">
        <text>Hydrolysis of terminal non-reducing N-acetyl-D-hexosamine residues in N-acetyl-beta-D-hexosaminides.</text>
        <dbReference type="EC" id="3.2.1.52"/>
    </reaction>
</comment>
<dbReference type="Proteomes" id="UP000255469">
    <property type="component" value="Unassembled WGS sequence"/>
</dbReference>
<feature type="domain" description="Glycoside hydrolase family 20 catalytic" evidence="8">
    <location>
        <begin position="155"/>
        <end position="499"/>
    </location>
</feature>
<dbReference type="GO" id="GO:0016020">
    <property type="term" value="C:membrane"/>
    <property type="evidence" value="ECO:0007669"/>
    <property type="project" value="TreeGrafter"/>
</dbReference>
<feature type="domain" description="Beta-hexosaminidase bacterial type N-terminal" evidence="10">
    <location>
        <begin position="26"/>
        <end position="151"/>
    </location>
</feature>
<feature type="domain" description="F5/8 type C" evidence="9">
    <location>
        <begin position="578"/>
        <end position="679"/>
    </location>
</feature>